<sequence length="168" mass="18029">MYCLRWWIPLFLVPFPKVSPFFLILFLLSFTLHSRPCVYCALILFGLFATSVNWYPELGLGPSPVTMTTSTQEAISPKPEAAPFYPGSILASIDAAPTGSAVPTQTGIVPPAVEQVLLLWLGLDVERVVVPEKVFVGLGRAGGLGFWINLVPGGGEGPPAAPIRTFTS</sequence>
<reference evidence="6 7" key="1">
    <citation type="journal article" date="2013" name="Plant Cell">
        <title>The transition from a phytopathogenic smut ancestor to an anamorphic biocontrol agent deciphered by comparative whole-genome analysis.</title>
        <authorList>
            <person name="Lefebvre F."/>
            <person name="Joly D.L."/>
            <person name="Labbe C."/>
            <person name="Teichmann B."/>
            <person name="Linning R."/>
            <person name="Belzile F."/>
            <person name="Bakkeren G."/>
            <person name="Belanger R.R."/>
        </authorList>
    </citation>
    <scope>NUCLEOTIDE SEQUENCE [LARGE SCALE GENOMIC DNA]</scope>
    <source>
        <strain evidence="6 7">PF-1</strain>
    </source>
</reference>
<evidence type="ECO:0000256" key="4">
    <source>
        <dbReference type="ARBA" id="ARBA00023136"/>
    </source>
</evidence>
<evidence type="ECO:0000256" key="5">
    <source>
        <dbReference type="SAM" id="Phobius"/>
    </source>
</evidence>
<dbReference type="KEGG" id="pfp:PFL1_03179"/>
<keyword evidence="3 5" id="KW-1133">Transmembrane helix</keyword>
<comment type="subcellular location">
    <subcellularLocation>
        <location evidence="1">Membrane</location>
    </subcellularLocation>
</comment>
<dbReference type="SMART" id="SM01396">
    <property type="entry name" value="BC10"/>
    <property type="match status" value="1"/>
</dbReference>
<accession>A0A061HAC1</accession>
<evidence type="ECO:0000313" key="6">
    <source>
        <dbReference type="EMBL" id="EPQ29424.1"/>
    </source>
</evidence>
<dbReference type="RefSeq" id="XP_007878886.1">
    <property type="nucleotide sequence ID" value="XM_007880695.1"/>
</dbReference>
<dbReference type="Proteomes" id="UP000053664">
    <property type="component" value="Unassembled WGS sequence"/>
</dbReference>
<evidence type="ECO:0000256" key="1">
    <source>
        <dbReference type="ARBA" id="ARBA00004370"/>
    </source>
</evidence>
<protein>
    <submittedName>
        <fullName evidence="6">Uncharacterized protein</fullName>
    </submittedName>
</protein>
<keyword evidence="2 5" id="KW-0812">Transmembrane</keyword>
<dbReference type="EMBL" id="KE361631">
    <property type="protein sequence ID" value="EPQ29424.1"/>
    <property type="molecule type" value="Genomic_DNA"/>
</dbReference>
<dbReference type="HOGENOM" id="CLU_100686_0_0_1"/>
<dbReference type="AlphaFoldDB" id="A0A061HAC1"/>
<dbReference type="OrthoDB" id="5563033at2759"/>
<evidence type="ECO:0000313" key="7">
    <source>
        <dbReference type="Proteomes" id="UP000053664"/>
    </source>
</evidence>
<name>A0A061HAC1_9BASI</name>
<keyword evidence="4 5" id="KW-0472">Membrane</keyword>
<dbReference type="eggNOG" id="ENOG502S4C9">
    <property type="taxonomic scope" value="Eukaryota"/>
</dbReference>
<dbReference type="GO" id="GO:0016020">
    <property type="term" value="C:membrane"/>
    <property type="evidence" value="ECO:0007669"/>
    <property type="project" value="UniProtKB-SubCell"/>
</dbReference>
<dbReference type="Pfam" id="PF06726">
    <property type="entry name" value="BC10"/>
    <property type="match status" value="1"/>
</dbReference>
<dbReference type="GeneID" id="19317290"/>
<dbReference type="PANTHER" id="PTHR13259:SF1">
    <property type="entry name" value="BLADDER CANCER-ASSOCIATED PROTEIN"/>
    <property type="match status" value="1"/>
</dbReference>
<dbReference type="PANTHER" id="PTHR13259">
    <property type="entry name" value="BLADDER CANCER 10 KD PROTEIN HOMOLOG"/>
    <property type="match status" value="1"/>
</dbReference>
<evidence type="ECO:0000256" key="2">
    <source>
        <dbReference type="ARBA" id="ARBA00022692"/>
    </source>
</evidence>
<dbReference type="InterPro" id="IPR009598">
    <property type="entry name" value="BCALP"/>
</dbReference>
<proteinExistence type="predicted"/>
<feature type="transmembrane region" description="Helical" evidence="5">
    <location>
        <begin position="37"/>
        <end position="55"/>
    </location>
</feature>
<evidence type="ECO:0000256" key="3">
    <source>
        <dbReference type="ARBA" id="ARBA00022989"/>
    </source>
</evidence>
<feature type="transmembrane region" description="Helical" evidence="5">
    <location>
        <begin position="6"/>
        <end position="30"/>
    </location>
</feature>
<gene>
    <name evidence="6" type="ORF">PFL1_03179</name>
</gene>
<organism evidence="6 7">
    <name type="scientific">Pseudozyma flocculosa PF-1</name>
    <dbReference type="NCBI Taxonomy" id="1277687"/>
    <lineage>
        <taxon>Eukaryota</taxon>
        <taxon>Fungi</taxon>
        <taxon>Dikarya</taxon>
        <taxon>Basidiomycota</taxon>
        <taxon>Ustilaginomycotina</taxon>
        <taxon>Ustilaginomycetes</taxon>
        <taxon>Ustilaginales</taxon>
        <taxon>Ustilaginaceae</taxon>
        <taxon>Pseudozyma</taxon>
    </lineage>
</organism>